<dbReference type="UniPathway" id="UPA00988"/>
<comment type="pathway">
    <text evidence="6">tRNA modification; 5-methoxycarbonylmethyl-2-thiouridine-tRNA biosynthesis.</text>
</comment>
<dbReference type="InterPro" id="IPR024050">
    <property type="entry name" value="AICAR_Tfase_insert_dom_sf"/>
</dbReference>
<dbReference type="Gene3D" id="1.10.287.440">
    <property type="match status" value="1"/>
</dbReference>
<dbReference type="Gene3D" id="3.40.140.20">
    <property type="match status" value="2"/>
</dbReference>
<evidence type="ECO:0000256" key="10">
    <source>
        <dbReference type="ARBA" id="ARBA00012253"/>
    </source>
</evidence>
<dbReference type="Gene3D" id="2.130.10.10">
    <property type="entry name" value="YVTN repeat-like/Quinoprotein amine dehydrogenase"/>
    <property type="match status" value="4"/>
</dbReference>
<evidence type="ECO:0000256" key="1">
    <source>
        <dbReference type="ARBA" id="ARBA00000945"/>
    </source>
</evidence>
<dbReference type="FunFam" id="3.40.50.1380:FF:000001">
    <property type="entry name" value="Bifunctional purine biosynthesis protein PurH"/>
    <property type="match status" value="1"/>
</dbReference>
<evidence type="ECO:0000256" key="17">
    <source>
        <dbReference type="ARBA" id="ARBA00022737"/>
    </source>
</evidence>
<evidence type="ECO:0000256" key="13">
    <source>
        <dbReference type="ARBA" id="ARBA00020267"/>
    </source>
</evidence>
<dbReference type="InterPro" id="IPR024051">
    <property type="entry name" value="AICAR_Tfase_dup_dom_sf"/>
</dbReference>
<evidence type="ECO:0000256" key="6">
    <source>
        <dbReference type="ARBA" id="ARBA00005043"/>
    </source>
</evidence>
<dbReference type="Gene3D" id="3.50.50.60">
    <property type="entry name" value="FAD/NAD(P)-binding domain"/>
    <property type="match status" value="1"/>
</dbReference>
<dbReference type="Gene3D" id="1.10.405.10">
    <property type="entry name" value="Guanine Nucleotide Dissociation Inhibitor, domain 1"/>
    <property type="match status" value="1"/>
</dbReference>
<dbReference type="GO" id="GO:0005092">
    <property type="term" value="F:GDP-dissociation inhibitor activity"/>
    <property type="evidence" value="ECO:0007669"/>
    <property type="project" value="InterPro"/>
</dbReference>
<dbReference type="GO" id="GO:0007264">
    <property type="term" value="P:small GTPase-mediated signal transduction"/>
    <property type="evidence" value="ECO:0007669"/>
    <property type="project" value="InterPro"/>
</dbReference>
<name>A0A5S6QJ37_TRIMR</name>
<feature type="domain" description="MGS-like" evidence="27">
    <location>
        <begin position="1"/>
        <end position="148"/>
    </location>
</feature>
<dbReference type="InterPro" id="IPR011607">
    <property type="entry name" value="MGS-like_dom"/>
</dbReference>
<evidence type="ECO:0000256" key="16">
    <source>
        <dbReference type="ARBA" id="ARBA00022679"/>
    </source>
</evidence>
<dbReference type="FunFam" id="3.40.140.20:FF:000003">
    <property type="entry name" value="Bifunctional purine biosynthesis protein"/>
    <property type="match status" value="1"/>
</dbReference>
<evidence type="ECO:0000256" key="15">
    <source>
        <dbReference type="ARBA" id="ARBA00022574"/>
    </source>
</evidence>
<evidence type="ECO:0000256" key="26">
    <source>
        <dbReference type="PROSITE-ProRule" id="PRU00221"/>
    </source>
</evidence>
<dbReference type="CDD" id="cd01421">
    <property type="entry name" value="IMPCH"/>
    <property type="match status" value="1"/>
</dbReference>
<dbReference type="GO" id="GO:0003937">
    <property type="term" value="F:IMP cyclohydrolase activity"/>
    <property type="evidence" value="ECO:0007669"/>
    <property type="project" value="UniProtKB-EC"/>
</dbReference>
<dbReference type="InterPro" id="IPR011047">
    <property type="entry name" value="Quinoprotein_ADH-like_sf"/>
</dbReference>
<keyword evidence="20" id="KW-0539">Nucleus</keyword>
<dbReference type="SUPFAM" id="SSF52335">
    <property type="entry name" value="Methylglyoxal synthase-like"/>
    <property type="match status" value="1"/>
</dbReference>
<evidence type="ECO:0000256" key="9">
    <source>
        <dbReference type="ARBA" id="ARBA00007667"/>
    </source>
</evidence>
<dbReference type="Proteomes" id="UP000046395">
    <property type="component" value="Unassembled WGS sequence"/>
</dbReference>
<evidence type="ECO:0000256" key="20">
    <source>
        <dbReference type="ARBA" id="ARBA00023242"/>
    </source>
</evidence>
<dbReference type="InterPro" id="IPR054420">
    <property type="entry name" value="RAE1_2_domI_C"/>
</dbReference>
<dbReference type="Pfam" id="PF01808">
    <property type="entry name" value="AICARFT_IMPCHas"/>
    <property type="match status" value="1"/>
</dbReference>
<evidence type="ECO:0000256" key="12">
    <source>
        <dbReference type="ARBA" id="ARBA00017905"/>
    </source>
</evidence>
<evidence type="ECO:0000256" key="21">
    <source>
        <dbReference type="ARBA" id="ARBA00023268"/>
    </source>
</evidence>
<keyword evidence="28" id="KW-1185">Reference proteome</keyword>
<dbReference type="Pfam" id="PF00400">
    <property type="entry name" value="WD40"/>
    <property type="match status" value="4"/>
</dbReference>
<dbReference type="EC" id="2.1.2.3" evidence="10"/>
<dbReference type="InterPro" id="IPR036914">
    <property type="entry name" value="MGS-like_dom_sf"/>
</dbReference>
<evidence type="ECO:0000256" key="8">
    <source>
        <dbReference type="ARBA" id="ARBA00005881"/>
    </source>
</evidence>
<feature type="repeat" description="WD" evidence="26">
    <location>
        <begin position="1393"/>
        <end position="1425"/>
    </location>
</feature>
<evidence type="ECO:0000256" key="22">
    <source>
        <dbReference type="ARBA" id="ARBA00032307"/>
    </source>
</evidence>
<evidence type="ECO:0000256" key="18">
    <source>
        <dbReference type="ARBA" id="ARBA00022755"/>
    </source>
</evidence>
<dbReference type="WBParaSite" id="TMUE_2000007213.1">
    <property type="protein sequence ID" value="TMUE_2000007213.1"/>
    <property type="gene ID" value="WBGene00288324"/>
</dbReference>
<dbReference type="NCBIfam" id="NF005492">
    <property type="entry name" value="PRK07106.1"/>
    <property type="match status" value="1"/>
</dbReference>
<keyword evidence="15 26" id="KW-0853">WD repeat</keyword>
<keyword evidence="19" id="KW-0378">Hydrolase</keyword>
<comment type="similarity">
    <text evidence="9">Belongs to the PurH family.</text>
</comment>
<dbReference type="SUPFAM" id="SSF53927">
    <property type="entry name" value="Cytidine deaminase-like"/>
    <property type="match status" value="1"/>
</dbReference>
<dbReference type="SMART" id="SM00851">
    <property type="entry name" value="MGS"/>
    <property type="match status" value="1"/>
</dbReference>
<evidence type="ECO:0000259" key="27">
    <source>
        <dbReference type="PROSITE" id="PS51855"/>
    </source>
</evidence>
<dbReference type="Pfam" id="PF00996">
    <property type="entry name" value="GDI"/>
    <property type="match status" value="2"/>
</dbReference>
<reference evidence="29" key="1">
    <citation type="submission" date="2019-12" db="UniProtKB">
        <authorList>
            <consortium name="WormBaseParasite"/>
        </authorList>
    </citation>
    <scope>IDENTIFICATION</scope>
</reference>
<dbReference type="GO" id="GO:0006189">
    <property type="term" value="P:'de novo' IMP biosynthetic process"/>
    <property type="evidence" value="ECO:0007669"/>
    <property type="project" value="UniProtKB-UniPathway"/>
</dbReference>
<evidence type="ECO:0000256" key="14">
    <source>
        <dbReference type="ARBA" id="ARBA00022490"/>
    </source>
</evidence>
<dbReference type="UniPathway" id="UPA00074">
    <property type="reaction ID" value="UER00133"/>
</dbReference>
<protein>
    <recommendedName>
        <fullName evidence="12">Bifunctional purine biosynthesis protein ATIC</fullName>
        <ecNumber evidence="10">2.1.2.3</ecNumber>
        <ecNumber evidence="11">3.5.4.10</ecNumber>
    </recommendedName>
    <alternativeName>
        <fullName evidence="22">AICAR transformylase/inosine monophosphate cyclohydrolase</fullName>
    </alternativeName>
    <alternativeName>
        <fullName evidence="13">Elongator complex protein 2</fullName>
    </alternativeName>
</protein>
<dbReference type="EC" id="3.5.4.10" evidence="11"/>
<accession>A0A5S6QJ37</accession>
<dbReference type="SMART" id="SM00320">
    <property type="entry name" value="WD40"/>
    <property type="match status" value="10"/>
</dbReference>
<evidence type="ECO:0000256" key="4">
    <source>
        <dbReference type="ARBA" id="ARBA00004844"/>
    </source>
</evidence>
<dbReference type="FunFam" id="2.130.10.10:FF:000400">
    <property type="entry name" value="Elongator acetyltransferase complex subunit 2"/>
    <property type="match status" value="1"/>
</dbReference>
<dbReference type="Pfam" id="PF02142">
    <property type="entry name" value="MGS"/>
    <property type="match status" value="1"/>
</dbReference>
<evidence type="ECO:0000256" key="11">
    <source>
        <dbReference type="ARBA" id="ARBA00012712"/>
    </source>
</evidence>
<evidence type="ECO:0000256" key="7">
    <source>
        <dbReference type="ARBA" id="ARBA00005593"/>
    </source>
</evidence>
<comment type="similarity">
    <text evidence="7">Belongs to the Rab GDI family.</text>
</comment>
<dbReference type="Gene3D" id="3.30.519.10">
    <property type="entry name" value="Guanine Nucleotide Dissociation Inhibitor, domain 2"/>
    <property type="match status" value="1"/>
</dbReference>
<dbReference type="InterPro" id="IPR001680">
    <property type="entry name" value="WD40_rpt"/>
</dbReference>
<dbReference type="InterPro" id="IPR037289">
    <property type="entry name" value="Elp2"/>
</dbReference>
<dbReference type="Gene3D" id="3.40.50.1380">
    <property type="entry name" value="Methylglyoxal synthase-like domain"/>
    <property type="match status" value="1"/>
</dbReference>
<comment type="similarity">
    <text evidence="8">Belongs to the WD repeat ELP2 family.</text>
</comment>
<dbReference type="PROSITE" id="PS51855">
    <property type="entry name" value="MGS"/>
    <property type="match status" value="1"/>
</dbReference>
<dbReference type="STRING" id="70415.A0A5S6QJ37"/>
<evidence type="ECO:0000256" key="19">
    <source>
        <dbReference type="ARBA" id="ARBA00022801"/>
    </source>
</evidence>
<evidence type="ECO:0000256" key="3">
    <source>
        <dbReference type="ARBA" id="ARBA00004514"/>
    </source>
</evidence>
<dbReference type="GO" id="GO:0002098">
    <property type="term" value="P:tRNA wobble uridine modification"/>
    <property type="evidence" value="ECO:0007669"/>
    <property type="project" value="InterPro"/>
</dbReference>
<comment type="catalytic activity">
    <reaction evidence="1">
        <text>10-formyldihydrofolate + 5-amino-1-(5-phospho-beta-D-ribosyl)imidazole-4-carboxamide = 5-formamido-1-(5-phospho-D-ribosyl)imidazole-4-carboxamide + 7,8-dihydrofolate</text>
        <dbReference type="Rhea" id="RHEA:59144"/>
        <dbReference type="ChEBI" id="CHEBI:57451"/>
        <dbReference type="ChEBI" id="CHEBI:57452"/>
        <dbReference type="ChEBI" id="CHEBI:58467"/>
        <dbReference type="ChEBI" id="CHEBI:58475"/>
    </reaction>
    <physiologicalReaction direction="left-to-right" evidence="1">
        <dbReference type="Rhea" id="RHEA:59145"/>
    </physiologicalReaction>
</comment>
<dbReference type="InterPro" id="IPR002695">
    <property type="entry name" value="PurH-like"/>
</dbReference>
<comment type="catalytic activity">
    <reaction evidence="24">
        <text>(6R)-10-formyltetrahydrofolate + 5-amino-1-(5-phospho-beta-D-ribosyl)imidazole-4-carboxamide = 5-formamido-1-(5-phospho-D-ribosyl)imidazole-4-carboxamide + (6S)-5,6,7,8-tetrahydrofolate</text>
        <dbReference type="Rhea" id="RHEA:22192"/>
        <dbReference type="ChEBI" id="CHEBI:57453"/>
        <dbReference type="ChEBI" id="CHEBI:58467"/>
        <dbReference type="ChEBI" id="CHEBI:58475"/>
        <dbReference type="ChEBI" id="CHEBI:195366"/>
        <dbReference type="EC" id="2.1.2.3"/>
    </reaction>
    <physiologicalReaction direction="left-to-right" evidence="24">
        <dbReference type="Rhea" id="RHEA:22193"/>
    </physiologicalReaction>
</comment>
<dbReference type="PRINTS" id="PR00891">
    <property type="entry name" value="RABGDIREP"/>
</dbReference>
<evidence type="ECO:0000256" key="5">
    <source>
        <dbReference type="ARBA" id="ARBA00004954"/>
    </source>
</evidence>
<dbReference type="Pfam" id="PF22603">
    <property type="entry name" value="RAE1_2_domI_C"/>
    <property type="match status" value="1"/>
</dbReference>
<dbReference type="PROSITE" id="PS50294">
    <property type="entry name" value="WD_REPEATS_REGION"/>
    <property type="match status" value="1"/>
</dbReference>
<dbReference type="InterPro" id="IPR036188">
    <property type="entry name" value="FAD/NAD-bd_sf"/>
</dbReference>
<feature type="repeat" description="WD" evidence="26">
    <location>
        <begin position="1487"/>
        <end position="1518"/>
    </location>
</feature>
<dbReference type="SUPFAM" id="SSF54373">
    <property type="entry name" value="FAD-linked reductases, C-terminal domain"/>
    <property type="match status" value="1"/>
</dbReference>
<dbReference type="SMART" id="SM00798">
    <property type="entry name" value="AICARFT_IMPCHas"/>
    <property type="match status" value="1"/>
</dbReference>
<dbReference type="PROSITE" id="PS50082">
    <property type="entry name" value="WD_REPEATS_2"/>
    <property type="match status" value="2"/>
</dbReference>
<dbReference type="GO" id="GO:0005634">
    <property type="term" value="C:nucleus"/>
    <property type="evidence" value="ECO:0007669"/>
    <property type="project" value="UniProtKB-SubCell"/>
</dbReference>
<proteinExistence type="inferred from homology"/>
<dbReference type="PANTHER" id="PTHR44111:SF1">
    <property type="entry name" value="ELONGATOR COMPLEX PROTEIN 2"/>
    <property type="match status" value="1"/>
</dbReference>
<dbReference type="InterPro" id="IPR018203">
    <property type="entry name" value="GDP_dissociation_inhibitor"/>
</dbReference>
<dbReference type="InterPro" id="IPR015943">
    <property type="entry name" value="WD40/YVTN_repeat-like_dom_sf"/>
</dbReference>
<evidence type="ECO:0000313" key="28">
    <source>
        <dbReference type="Proteomes" id="UP000046395"/>
    </source>
</evidence>
<keyword evidence="14" id="KW-0963">Cytoplasm</keyword>
<dbReference type="SUPFAM" id="SSF51905">
    <property type="entry name" value="FAD/NAD(P)-binding domain"/>
    <property type="match status" value="1"/>
</dbReference>
<comment type="subcellular location">
    <subcellularLocation>
        <location evidence="3">Cytoplasm</location>
        <location evidence="3">Cytosol</location>
    </subcellularLocation>
    <subcellularLocation>
        <location evidence="2">Nucleus</location>
    </subcellularLocation>
</comment>
<dbReference type="GO" id="GO:0005829">
    <property type="term" value="C:cytosol"/>
    <property type="evidence" value="ECO:0007669"/>
    <property type="project" value="UniProtKB-SubCell"/>
</dbReference>
<comment type="pathway">
    <text evidence="4">Purine metabolism; IMP biosynthesis via de novo pathway; IMP from 5-formamido-1-(5-phospho-D-ribosyl)imidazole-4-carboxamide: step 1/1.</text>
</comment>
<comment type="pathway">
    <text evidence="5">Purine metabolism; IMP biosynthesis via de novo pathway; 5-formamido-1-(5-phospho-D-ribosyl)imidazole-4-carboxamide from 5-amino-1-(5-phospho-D-ribosyl)imidazole-4-carboxamide (10-formyl THF route): step 1/1.</text>
</comment>
<evidence type="ECO:0000313" key="29">
    <source>
        <dbReference type="WBParaSite" id="TMUE_2000007213.1"/>
    </source>
</evidence>
<dbReference type="SUPFAM" id="SSF50998">
    <property type="entry name" value="Quinoprotein alcohol dehydrogenase-like"/>
    <property type="match status" value="3"/>
</dbReference>
<comment type="catalytic activity">
    <reaction evidence="25">
        <text>IMP + H2O = 5-formamido-1-(5-phospho-D-ribosyl)imidazole-4-carboxamide</text>
        <dbReference type="Rhea" id="RHEA:18445"/>
        <dbReference type="ChEBI" id="CHEBI:15377"/>
        <dbReference type="ChEBI" id="CHEBI:58053"/>
        <dbReference type="ChEBI" id="CHEBI:58467"/>
        <dbReference type="EC" id="3.5.4.10"/>
    </reaction>
    <physiologicalReaction direction="right-to-left" evidence="25">
        <dbReference type="Rhea" id="RHEA:18447"/>
    </physiologicalReaction>
</comment>
<comment type="subunit">
    <text evidence="23">Homodimer. Associates with internalized INSR complexes on Golgi/endosomal membranes. Interacts with INSR; ATIC together with PRKAA2/AMPK2 and HACD3/PTPLAD1 is proposed to be part of a signaling network regulating INSR autophosphorylation and endocytosis.</text>
</comment>
<organism evidence="28 29">
    <name type="scientific">Trichuris muris</name>
    <name type="common">Mouse whipworm</name>
    <dbReference type="NCBI Taxonomy" id="70415"/>
    <lineage>
        <taxon>Eukaryota</taxon>
        <taxon>Metazoa</taxon>
        <taxon>Ecdysozoa</taxon>
        <taxon>Nematoda</taxon>
        <taxon>Enoplea</taxon>
        <taxon>Dorylaimia</taxon>
        <taxon>Trichinellida</taxon>
        <taxon>Trichuridae</taxon>
        <taxon>Trichuris</taxon>
    </lineage>
</organism>
<evidence type="ECO:0000256" key="24">
    <source>
        <dbReference type="ARBA" id="ARBA00047515"/>
    </source>
</evidence>
<keyword evidence="18" id="KW-0658">Purine biosynthesis</keyword>
<keyword evidence="17" id="KW-0677">Repeat</keyword>
<evidence type="ECO:0000256" key="23">
    <source>
        <dbReference type="ARBA" id="ARBA00046691"/>
    </source>
</evidence>
<dbReference type="InterPro" id="IPR016193">
    <property type="entry name" value="Cytidine_deaminase-like"/>
</dbReference>
<keyword evidence="16" id="KW-0808">Transferase</keyword>
<evidence type="ECO:0000256" key="2">
    <source>
        <dbReference type="ARBA" id="ARBA00004123"/>
    </source>
</evidence>
<sequence length="1908" mass="212085">MAVDHEVALISVSDKSGIVEFAKALIQHCKIQVVASDGTYEHLTSNGVPARKINSITGVPELLNGRVKTLHPSIFAGILADATEADTRQLEENGWLRVRFVVCNLYPFKETLSSQKANDSEILANVDIGGVALLRAAAKNYRIVTVISDVSDYSLVVNEIASPHSNGTTLETRRLLAAKVFQWTSFYDSLIAEYMRTAYLGEKSSLSLRYGMNPHQGFAQAFPSSPRSTQLPIGLLNGSPGFINLLDALNAWQVVSELHKALDVPAAASFKHVSPAGVAIGGKLTEEESKVYMVDDAGKLTPLAVAYAKARGCDRLSSYGDFVALSDECDIPTARLIAKEVCDGVIAPGYHHEALEILKKKKKGGFCVLRIDADYVPDKLEIRTVFGVNLRQKRNDAQLTKENVLQLIGSKYKSVNDETVRDLTLAAIAAKYTQSNSVCLVKNGQTIGIGAGQQSRIGCVRLACEKAENWWLRFHPKAMELKYVSGIKRADKNNVVDAFIRSTNDNIEELKEVEGFLESMPDLLSLQEKRRWISSLRGVSLCSDGFFPFVDCIQRCIKTGVESILVPKVMDSKDFALPDAVDVVLLGTGLPECILAAALARAGLSVLHFDKNEYYGGYWASFSFDQLQKWVSAHLNVNVQRSEIELSGCSTRNGELECIIEDDNWSLVQDLAAKWHIPESVECEPVDPATALPAEVAPTQGLMNISRQFFKEKSRYFNIDLAPKLIFASGKTTEILLQSGVSQYMEFKSIDRVLTFYNEKLEKVPMSRNEVFQSKEVDLIDKRMLMKVLTLCWEYESHRQAWENFEHQPVEKFLEDRQLTSRVKHYLLNAIGMAYPGMSTVEFLHGVNKMMKSCGVFGCKTSFLWPLYGCGDLAQAFSRSCAVFGGIYCLRCPVQAWLTLGESEKVSAVIVHGKRIDCKYLISTAEYIPQCLRRRLLLSGDKTFCRAILLTDGSLMPDAKHHISLLNYTPVEGGQRVLLLETGYSALVSPQDIYIVYLWTSQPSDQSEQAIRSCIAKFFVICDNESEPSSREGRPRVLWSAVYKHRYIKVAEPGERSCFKNVVVTNPPSSDWDLDGIIEKAESNFRQCLPDAPFFPQEVPLYQECAQAGVEEDVITHKVIADLTQKLLSMNCSVACRYVSVGCSVGPYRVDWGKNYIAFCLLRNIYLVQPQNDHVPARTLNSGAVHADNVTCLRWMISDSEGTDYLLSSALNGDVFVWSVVNGRLEQAATLGQTEGYVSAIAGVWIQDMKSSFVVGCSNRSLQFWKDFLPIRCIEFDNDPPICCDICAINAGILAVSGHTDFVCRVHFIQYDNEKCTSIALAESCQDWLCSVRFSPIDSSFYLAGGSRDSIIRIWKIHQNWQPCQEDSKFVTKKVALYETANETCAISLETVIRGHTDAITSICWNPTNKYHLLSSSMDKSIIFWLYNEATDQWEEQGVIGQFSSIEVGFYGAMFSPCGFSVVAHGYHGCLYCWTLTKNCWKSTFMPTGHFSSVEDLSWDPNGLYLLTCSIDKTSRLFAEWNIDSSDKMFCEIARPQIHGYEIQCLSFVTSETFVCGAAEKVLRVFMAPQNFVLSLFEHTDISAETVEQLFHGNASSATVAALGLTNRPVYGGSVALDNASMTTKENEVQLEDSRVPGEAATAGPPDNEYLSQKTLWPEAQKLYGHGFEIFSVASNHAGTVLASACKASRPEHAVVVLWSLEEGVPKKELSGHRLTVTRMAFSPNDLFLLTVSRDRNWCLFCKQAGEFDYTMAFVHSETKCSHTRVIWDCAWAPCGERFFTVSRDKRAIAWQFALNDSEEPKIEVVGTSAMLFDEAVTAVDVLPCQLTSTNLLALGFETGGIHLLLWSPTTDFHILTSICQSVAHGLAVKRLKFRPCLEKDKSGDPVKAQFASCSADGSVKVYDVAFS</sequence>
<dbReference type="GO" id="GO:0033588">
    <property type="term" value="C:elongator holoenzyme complex"/>
    <property type="evidence" value="ECO:0007669"/>
    <property type="project" value="InterPro"/>
</dbReference>
<evidence type="ECO:0000256" key="25">
    <source>
        <dbReference type="ARBA" id="ARBA00048341"/>
    </source>
</evidence>
<dbReference type="GO" id="GO:0004643">
    <property type="term" value="F:phosphoribosylaminoimidazolecarboxamide formyltransferase activity"/>
    <property type="evidence" value="ECO:0007669"/>
    <property type="project" value="UniProtKB-EC"/>
</dbReference>
<keyword evidence="21" id="KW-0511">Multifunctional enzyme</keyword>
<dbReference type="PANTHER" id="PTHR44111">
    <property type="entry name" value="ELONGATOR COMPLEX PROTEIN 2"/>
    <property type="match status" value="1"/>
</dbReference>